<protein>
    <recommendedName>
        <fullName evidence="3 11">DNA-directed RNA polymerase subunit omega</fullName>
        <shortName evidence="11">RNAP omega subunit</shortName>
        <ecNumber evidence="2 11">2.7.7.6</ecNumber>
    </recommendedName>
    <alternativeName>
        <fullName evidence="9 11">RNA polymerase omega subunit</fullName>
    </alternativeName>
    <alternativeName>
        <fullName evidence="8 11">Transcriptase subunit omega</fullName>
    </alternativeName>
</protein>
<proteinExistence type="inferred from homology"/>
<dbReference type="KEGG" id="taci:TDSAC_1073"/>
<evidence type="ECO:0000313" key="13">
    <source>
        <dbReference type="Proteomes" id="UP000244792"/>
    </source>
</evidence>
<evidence type="ECO:0000256" key="1">
    <source>
        <dbReference type="ARBA" id="ARBA00006711"/>
    </source>
</evidence>
<dbReference type="SUPFAM" id="SSF63562">
    <property type="entry name" value="RPB6/omega subunit-like"/>
    <property type="match status" value="1"/>
</dbReference>
<comment type="similarity">
    <text evidence="1 11">Belongs to the RNA polymerase subunit omega family.</text>
</comment>
<evidence type="ECO:0000256" key="3">
    <source>
        <dbReference type="ARBA" id="ARBA00013725"/>
    </source>
</evidence>
<keyword evidence="6 11" id="KW-0548">Nucleotidyltransferase</keyword>
<keyword evidence="4 11" id="KW-0240">DNA-directed RNA polymerase</keyword>
<dbReference type="RefSeq" id="WP_108309222.1">
    <property type="nucleotide sequence ID" value="NZ_CP020921.1"/>
</dbReference>
<dbReference type="EC" id="2.7.7.6" evidence="2 11"/>
<organism evidence="12 13">
    <name type="scientific">Thermodesulfobium acidiphilum</name>
    <dbReference type="NCBI Taxonomy" id="1794699"/>
    <lineage>
        <taxon>Bacteria</taxon>
        <taxon>Pseudomonadati</taxon>
        <taxon>Thermodesulfobiota</taxon>
        <taxon>Thermodesulfobiia</taxon>
        <taxon>Thermodesulfobiales</taxon>
        <taxon>Thermodesulfobiaceae</taxon>
        <taxon>Thermodesulfobium</taxon>
    </lineage>
</organism>
<dbReference type="PANTHER" id="PTHR34476">
    <property type="entry name" value="DNA-DIRECTED RNA POLYMERASE SUBUNIT OMEGA"/>
    <property type="match status" value="1"/>
</dbReference>
<evidence type="ECO:0000256" key="10">
    <source>
        <dbReference type="ARBA" id="ARBA00048552"/>
    </source>
</evidence>
<sequence>MIAPSLENALKMIPSRYALVIVAVKRAKEIKSNKDLFTTNVSDPLEQAFEEIASGKIKFTINK</sequence>
<evidence type="ECO:0000256" key="6">
    <source>
        <dbReference type="ARBA" id="ARBA00022695"/>
    </source>
</evidence>
<dbReference type="NCBIfam" id="TIGR00690">
    <property type="entry name" value="rpoZ"/>
    <property type="match status" value="1"/>
</dbReference>
<dbReference type="PANTHER" id="PTHR34476:SF1">
    <property type="entry name" value="DNA-DIRECTED RNA POLYMERASE SUBUNIT OMEGA"/>
    <property type="match status" value="1"/>
</dbReference>
<dbReference type="OrthoDB" id="9815459at2"/>
<dbReference type="InterPro" id="IPR006110">
    <property type="entry name" value="Pol_omega/Rpo6/RPB6"/>
</dbReference>
<keyword evidence="7 11" id="KW-0804">Transcription</keyword>
<gene>
    <name evidence="11" type="primary">rpoZ</name>
    <name evidence="12" type="ORF">TDSAC_1073</name>
</gene>
<name>A0A2R4W116_THEAF</name>
<evidence type="ECO:0000256" key="9">
    <source>
        <dbReference type="ARBA" id="ARBA00030998"/>
    </source>
</evidence>
<evidence type="ECO:0000313" key="12">
    <source>
        <dbReference type="EMBL" id="AWB10422.1"/>
    </source>
</evidence>
<dbReference type="GO" id="GO:0000428">
    <property type="term" value="C:DNA-directed RNA polymerase complex"/>
    <property type="evidence" value="ECO:0007669"/>
    <property type="project" value="UniProtKB-KW"/>
</dbReference>
<evidence type="ECO:0000256" key="4">
    <source>
        <dbReference type="ARBA" id="ARBA00022478"/>
    </source>
</evidence>
<dbReference type="EMBL" id="CP020921">
    <property type="protein sequence ID" value="AWB10422.1"/>
    <property type="molecule type" value="Genomic_DNA"/>
</dbReference>
<accession>A0A2R4W116</accession>
<evidence type="ECO:0000256" key="7">
    <source>
        <dbReference type="ARBA" id="ARBA00023163"/>
    </source>
</evidence>
<comment type="function">
    <text evidence="11">Promotes RNA polymerase assembly. Latches the N- and C-terminal regions of the beta' subunit thereby facilitating its interaction with the beta and alpha subunits.</text>
</comment>
<keyword evidence="13" id="KW-1185">Reference proteome</keyword>
<comment type="catalytic activity">
    <reaction evidence="10 11">
        <text>RNA(n) + a ribonucleoside 5'-triphosphate = RNA(n+1) + diphosphate</text>
        <dbReference type="Rhea" id="RHEA:21248"/>
        <dbReference type="Rhea" id="RHEA-COMP:14527"/>
        <dbReference type="Rhea" id="RHEA-COMP:17342"/>
        <dbReference type="ChEBI" id="CHEBI:33019"/>
        <dbReference type="ChEBI" id="CHEBI:61557"/>
        <dbReference type="ChEBI" id="CHEBI:140395"/>
        <dbReference type="EC" id="2.7.7.6"/>
    </reaction>
</comment>
<keyword evidence="5 11" id="KW-0808">Transferase</keyword>
<dbReference type="Pfam" id="PF01192">
    <property type="entry name" value="RNA_pol_Rpb6"/>
    <property type="match status" value="1"/>
</dbReference>
<dbReference type="SMART" id="SM01409">
    <property type="entry name" value="RNA_pol_Rpb6"/>
    <property type="match status" value="1"/>
</dbReference>
<comment type="subunit">
    <text evidence="11">The RNAP catalytic core consists of 2 alpha, 1 beta, 1 beta' and 1 omega subunit. When a sigma factor is associated with the core the holoenzyme is formed, which can initiate transcription.</text>
</comment>
<dbReference type="GO" id="GO:0003899">
    <property type="term" value="F:DNA-directed RNA polymerase activity"/>
    <property type="evidence" value="ECO:0007669"/>
    <property type="project" value="UniProtKB-UniRule"/>
</dbReference>
<evidence type="ECO:0000256" key="2">
    <source>
        <dbReference type="ARBA" id="ARBA00012418"/>
    </source>
</evidence>
<evidence type="ECO:0000256" key="8">
    <source>
        <dbReference type="ARBA" id="ARBA00029924"/>
    </source>
</evidence>
<reference evidence="12 13" key="1">
    <citation type="submission" date="2017-04" db="EMBL/GenBank/DDBJ databases">
        <title>Genomic insights into metabolism of Thermodesulfobium acidiphilum.</title>
        <authorList>
            <person name="Toshchakov S.V."/>
            <person name="Frolov E.N."/>
            <person name="Kublanov I.V."/>
            <person name="Samarov N.I."/>
            <person name="Novikov A."/>
            <person name="Lebedinsky A.V."/>
            <person name="Bonch-Osmolovskaya E.A."/>
            <person name="Chernyh N.A."/>
        </authorList>
    </citation>
    <scope>NUCLEOTIDE SEQUENCE [LARGE SCALE GENOMIC DNA]</scope>
    <source>
        <strain evidence="12 13">3127-1</strain>
    </source>
</reference>
<dbReference type="AlphaFoldDB" id="A0A2R4W116"/>
<dbReference type="InterPro" id="IPR036161">
    <property type="entry name" value="RPB6/omega-like_sf"/>
</dbReference>
<dbReference type="Gene3D" id="3.90.940.10">
    <property type="match status" value="1"/>
</dbReference>
<dbReference type="GO" id="GO:0003677">
    <property type="term" value="F:DNA binding"/>
    <property type="evidence" value="ECO:0007669"/>
    <property type="project" value="UniProtKB-UniRule"/>
</dbReference>
<dbReference type="Proteomes" id="UP000244792">
    <property type="component" value="Chromosome"/>
</dbReference>
<dbReference type="HAMAP" id="MF_00366">
    <property type="entry name" value="RNApol_bact_RpoZ"/>
    <property type="match status" value="1"/>
</dbReference>
<dbReference type="GO" id="GO:0006351">
    <property type="term" value="P:DNA-templated transcription"/>
    <property type="evidence" value="ECO:0007669"/>
    <property type="project" value="UniProtKB-UniRule"/>
</dbReference>
<evidence type="ECO:0000256" key="11">
    <source>
        <dbReference type="HAMAP-Rule" id="MF_00366"/>
    </source>
</evidence>
<evidence type="ECO:0000256" key="5">
    <source>
        <dbReference type="ARBA" id="ARBA00022679"/>
    </source>
</evidence>
<dbReference type="InterPro" id="IPR003716">
    <property type="entry name" value="DNA-dir_RNA_pol_omega"/>
</dbReference>